<dbReference type="GO" id="GO:0005840">
    <property type="term" value="C:ribosome"/>
    <property type="evidence" value="ECO:0007669"/>
    <property type="project" value="UniProtKB-KW"/>
</dbReference>
<proteinExistence type="inferred from homology"/>
<dbReference type="Proteomes" id="UP000232412">
    <property type="component" value="Unassembled WGS sequence"/>
</dbReference>
<dbReference type="AlphaFoldDB" id="A0A2H1EGS3"/>
<feature type="region of interest" description="Disordered" evidence="5">
    <location>
        <begin position="55"/>
        <end position="74"/>
    </location>
</feature>
<evidence type="ECO:0000256" key="3">
    <source>
        <dbReference type="ARBA" id="ARBA00023274"/>
    </source>
</evidence>
<keyword evidence="7" id="KW-1185">Reference proteome</keyword>
<dbReference type="Pfam" id="PF00833">
    <property type="entry name" value="Ribosomal_S17e"/>
    <property type="match status" value="1"/>
</dbReference>
<accession>A0A2H1EGS3</accession>
<evidence type="ECO:0000313" key="7">
    <source>
        <dbReference type="Proteomes" id="UP000232412"/>
    </source>
</evidence>
<reference evidence="7" key="1">
    <citation type="submission" date="2016-12" db="EMBL/GenBank/DDBJ databases">
        <authorList>
            <person name="Herbold C."/>
        </authorList>
    </citation>
    <scope>NUCLEOTIDE SEQUENCE [LARGE SCALE GENOMIC DNA]</scope>
</reference>
<name>A0A2H1EGS3_9ARCH</name>
<dbReference type="PANTHER" id="PTHR10732">
    <property type="entry name" value="40S RIBOSOMAL PROTEIN S17"/>
    <property type="match status" value="1"/>
</dbReference>
<sequence>MSTYKGKFDTDFEHNKKILNEVAVVRSKGLKNEIAGYITSYLRRELEEKEAKEEIVAQDETVDDTEEIEEQILN</sequence>
<dbReference type="GO" id="GO:1990904">
    <property type="term" value="C:ribonucleoprotein complex"/>
    <property type="evidence" value="ECO:0007669"/>
    <property type="project" value="UniProtKB-KW"/>
</dbReference>
<gene>
    <name evidence="6" type="ORF">NSIN_20497</name>
</gene>
<evidence type="ECO:0000256" key="5">
    <source>
        <dbReference type="SAM" id="MobiDB-lite"/>
    </source>
</evidence>
<keyword evidence="3" id="KW-0687">Ribonucleoprotein</keyword>
<dbReference type="EMBL" id="FRFC01000003">
    <property type="protein sequence ID" value="SHO44981.1"/>
    <property type="molecule type" value="Genomic_DNA"/>
</dbReference>
<dbReference type="InterPro" id="IPR036401">
    <property type="entry name" value="Ribosomal_eS17_sf"/>
</dbReference>
<comment type="similarity">
    <text evidence="1">Belongs to the eukaryotic ribosomal protein eS17 family.</text>
</comment>
<feature type="compositionally biased region" description="Acidic residues" evidence="5">
    <location>
        <begin position="56"/>
        <end position="74"/>
    </location>
</feature>
<dbReference type="Gene3D" id="1.10.60.20">
    <property type="entry name" value="Ribosomal protein S17e-like"/>
    <property type="match status" value="1"/>
</dbReference>
<evidence type="ECO:0000313" key="6">
    <source>
        <dbReference type="EMBL" id="SHO44981.1"/>
    </source>
</evidence>
<evidence type="ECO:0000256" key="1">
    <source>
        <dbReference type="ARBA" id="ARBA00010444"/>
    </source>
</evidence>
<keyword evidence="2 6" id="KW-0689">Ribosomal protein</keyword>
<dbReference type="SUPFAM" id="SSF116820">
    <property type="entry name" value="Rps17e-like"/>
    <property type="match status" value="1"/>
</dbReference>
<dbReference type="PANTHER" id="PTHR10732:SF0">
    <property type="entry name" value="40S RIBOSOMAL PROTEIN S17"/>
    <property type="match status" value="1"/>
</dbReference>
<dbReference type="GO" id="GO:0006412">
    <property type="term" value="P:translation"/>
    <property type="evidence" value="ECO:0007669"/>
    <property type="project" value="InterPro"/>
</dbReference>
<evidence type="ECO:0000256" key="2">
    <source>
        <dbReference type="ARBA" id="ARBA00022980"/>
    </source>
</evidence>
<dbReference type="InterPro" id="IPR001210">
    <property type="entry name" value="Ribosomal_eS17"/>
</dbReference>
<dbReference type="GO" id="GO:0003735">
    <property type="term" value="F:structural constituent of ribosome"/>
    <property type="evidence" value="ECO:0007669"/>
    <property type="project" value="InterPro"/>
</dbReference>
<evidence type="ECO:0000256" key="4">
    <source>
        <dbReference type="ARBA" id="ARBA00035394"/>
    </source>
</evidence>
<protein>
    <recommendedName>
        <fullName evidence="4">30S ribosomal protein S17e</fullName>
    </recommendedName>
</protein>
<organism evidence="6 7">
    <name type="scientific">Nitrosotalea sinensis</name>
    <dbReference type="NCBI Taxonomy" id="1499975"/>
    <lineage>
        <taxon>Archaea</taxon>
        <taxon>Nitrososphaerota</taxon>
        <taxon>Nitrososphaeria</taxon>
        <taxon>Nitrosotaleales</taxon>
        <taxon>Nitrosotaleaceae</taxon>
        <taxon>Nitrosotalea</taxon>
    </lineage>
</organism>